<reference evidence="3" key="1">
    <citation type="submission" date="2022-11" db="UniProtKB">
        <authorList>
            <consortium name="WormBaseParasite"/>
        </authorList>
    </citation>
    <scope>IDENTIFICATION</scope>
</reference>
<feature type="region of interest" description="Disordered" evidence="1">
    <location>
        <begin position="1"/>
        <end position="20"/>
    </location>
</feature>
<keyword evidence="2" id="KW-1185">Reference proteome</keyword>
<dbReference type="AlphaFoldDB" id="A0A914EI16"/>
<name>A0A914EI16_9BILA</name>
<sequence>MEEAHEPLSNPKQPIWSKAPPPYTENVLDQGIVSAMVVEATDGTLLQLRIKVNDAITYNTFNQVDASIVQVVALKSATFAMGTEEAVFIATNAALKTAPFATTMAI</sequence>
<dbReference type="WBParaSite" id="ACRNAN_scaffold8015.g23429.t1">
    <property type="protein sequence ID" value="ACRNAN_scaffold8015.g23429.t1"/>
    <property type="gene ID" value="ACRNAN_scaffold8015.g23429"/>
</dbReference>
<dbReference type="Proteomes" id="UP000887540">
    <property type="component" value="Unplaced"/>
</dbReference>
<proteinExistence type="predicted"/>
<evidence type="ECO:0000256" key="1">
    <source>
        <dbReference type="SAM" id="MobiDB-lite"/>
    </source>
</evidence>
<evidence type="ECO:0000313" key="2">
    <source>
        <dbReference type="Proteomes" id="UP000887540"/>
    </source>
</evidence>
<organism evidence="2 3">
    <name type="scientific">Acrobeloides nanus</name>
    <dbReference type="NCBI Taxonomy" id="290746"/>
    <lineage>
        <taxon>Eukaryota</taxon>
        <taxon>Metazoa</taxon>
        <taxon>Ecdysozoa</taxon>
        <taxon>Nematoda</taxon>
        <taxon>Chromadorea</taxon>
        <taxon>Rhabditida</taxon>
        <taxon>Tylenchina</taxon>
        <taxon>Cephalobomorpha</taxon>
        <taxon>Cephaloboidea</taxon>
        <taxon>Cephalobidae</taxon>
        <taxon>Acrobeloides</taxon>
    </lineage>
</organism>
<accession>A0A914EI16</accession>
<evidence type="ECO:0000313" key="3">
    <source>
        <dbReference type="WBParaSite" id="ACRNAN_scaffold8015.g23429.t1"/>
    </source>
</evidence>
<protein>
    <submittedName>
        <fullName evidence="3">TonB C-terminal domain-containing protein</fullName>
    </submittedName>
</protein>